<proteinExistence type="predicted"/>
<gene>
    <name evidence="2" type="ORF">CRG98_035766</name>
</gene>
<comment type="caution">
    <text evidence="2">The sequence shown here is derived from an EMBL/GenBank/DDBJ whole genome shotgun (WGS) entry which is preliminary data.</text>
</comment>
<dbReference type="AlphaFoldDB" id="A0A2I0IIY0"/>
<sequence length="73" mass="7830">MAKFSSTLVIFMAALLLLASWSPLADGREVYGEKYATLKQECKTVSECGLHCLHFGCIPKACADGLCSCTCHG</sequence>
<reference evidence="2 3" key="1">
    <citation type="submission" date="2017-11" db="EMBL/GenBank/DDBJ databases">
        <title>De-novo sequencing of pomegranate (Punica granatum L.) genome.</title>
        <authorList>
            <person name="Akparov Z."/>
            <person name="Amiraslanov A."/>
            <person name="Hajiyeva S."/>
            <person name="Abbasov M."/>
            <person name="Kaur K."/>
            <person name="Hamwieh A."/>
            <person name="Solovyev V."/>
            <person name="Salamov A."/>
            <person name="Braich B."/>
            <person name="Kosarev P."/>
            <person name="Mahmoud A."/>
            <person name="Hajiyev E."/>
            <person name="Babayeva S."/>
            <person name="Izzatullayeva V."/>
            <person name="Mammadov A."/>
            <person name="Mammadov A."/>
            <person name="Sharifova S."/>
            <person name="Ojaghi J."/>
            <person name="Eynullazada K."/>
            <person name="Bayramov B."/>
            <person name="Abdulazimova A."/>
            <person name="Shahmuradov I."/>
        </authorList>
    </citation>
    <scope>NUCLEOTIDE SEQUENCE [LARGE SCALE GENOMIC DNA]</scope>
    <source>
        <strain evidence="3">cv. AG2017</strain>
        <tissue evidence="2">Leaf</tissue>
    </source>
</reference>
<protein>
    <submittedName>
        <fullName evidence="2">Uncharacterized protein</fullName>
    </submittedName>
</protein>
<dbReference type="EMBL" id="PGOL01002963">
    <property type="protein sequence ID" value="PKI43932.1"/>
    <property type="molecule type" value="Genomic_DNA"/>
</dbReference>
<evidence type="ECO:0000313" key="2">
    <source>
        <dbReference type="EMBL" id="PKI43932.1"/>
    </source>
</evidence>
<organism evidence="2 3">
    <name type="scientific">Punica granatum</name>
    <name type="common">Pomegranate</name>
    <dbReference type="NCBI Taxonomy" id="22663"/>
    <lineage>
        <taxon>Eukaryota</taxon>
        <taxon>Viridiplantae</taxon>
        <taxon>Streptophyta</taxon>
        <taxon>Embryophyta</taxon>
        <taxon>Tracheophyta</taxon>
        <taxon>Spermatophyta</taxon>
        <taxon>Magnoliopsida</taxon>
        <taxon>eudicotyledons</taxon>
        <taxon>Gunneridae</taxon>
        <taxon>Pentapetalae</taxon>
        <taxon>rosids</taxon>
        <taxon>malvids</taxon>
        <taxon>Myrtales</taxon>
        <taxon>Lythraceae</taxon>
        <taxon>Punica</taxon>
    </lineage>
</organism>
<accession>A0A2I0IIY0</accession>
<evidence type="ECO:0000313" key="3">
    <source>
        <dbReference type="Proteomes" id="UP000233551"/>
    </source>
</evidence>
<name>A0A2I0IIY0_PUNGR</name>
<keyword evidence="1" id="KW-0732">Signal</keyword>
<evidence type="ECO:0000256" key="1">
    <source>
        <dbReference type="SAM" id="SignalP"/>
    </source>
</evidence>
<feature type="chain" id="PRO_5014193191" evidence="1">
    <location>
        <begin position="28"/>
        <end position="73"/>
    </location>
</feature>
<feature type="signal peptide" evidence="1">
    <location>
        <begin position="1"/>
        <end position="27"/>
    </location>
</feature>
<keyword evidence="3" id="KW-1185">Reference proteome</keyword>
<dbReference type="Proteomes" id="UP000233551">
    <property type="component" value="Unassembled WGS sequence"/>
</dbReference>